<protein>
    <recommendedName>
        <fullName evidence="3">Tail terminator</fullName>
    </recommendedName>
</protein>
<evidence type="ECO:0000313" key="1">
    <source>
        <dbReference type="EMBL" id="MFC5358258.1"/>
    </source>
</evidence>
<gene>
    <name evidence="1" type="ORF">ACFPMG_25045</name>
</gene>
<proteinExistence type="predicted"/>
<dbReference type="InterPro" id="IPR038512">
    <property type="entry name" value="GpU-like_sf"/>
</dbReference>
<keyword evidence="2" id="KW-1185">Reference proteome</keyword>
<sequence length="153" mass="16183">MAVAIREQVLSAIMTALGTMTIPNVPGTVTVFRGRHKEVPDDDLPAVLLDASLAGSDQANAAMTRNLDRVVITGKVLAATDEALDQALVDFGAAIQRAMETDTTFGGVAVDSNLTDVDQSRPIEEGFGGLGEVTMTYLVEYWTRPGDPYTAAP</sequence>
<comment type="caution">
    <text evidence="1">The sequence shown here is derived from an EMBL/GenBank/DDBJ whole genome shotgun (WGS) entry which is preliminary data.</text>
</comment>
<evidence type="ECO:0000313" key="2">
    <source>
        <dbReference type="Proteomes" id="UP001596166"/>
    </source>
</evidence>
<organism evidence="1 2">
    <name type="scientific">Azospirillum himalayense</name>
    <dbReference type="NCBI Taxonomy" id="654847"/>
    <lineage>
        <taxon>Bacteria</taxon>
        <taxon>Pseudomonadati</taxon>
        <taxon>Pseudomonadota</taxon>
        <taxon>Alphaproteobacteria</taxon>
        <taxon>Rhodospirillales</taxon>
        <taxon>Azospirillaceae</taxon>
        <taxon>Azospirillum</taxon>
    </lineage>
</organism>
<dbReference type="Proteomes" id="UP001596166">
    <property type="component" value="Unassembled WGS sequence"/>
</dbReference>
<dbReference type="RefSeq" id="WP_376997976.1">
    <property type="nucleotide sequence ID" value="NZ_JBHSLC010000086.1"/>
</dbReference>
<evidence type="ECO:0008006" key="3">
    <source>
        <dbReference type="Google" id="ProtNLM"/>
    </source>
</evidence>
<dbReference type="EMBL" id="JBHSLC010000086">
    <property type="protein sequence ID" value="MFC5358258.1"/>
    <property type="molecule type" value="Genomic_DNA"/>
</dbReference>
<name>A0ABW0GDG9_9PROT</name>
<dbReference type="Gene3D" id="3.30.70.1700">
    <property type="entry name" value="Phage minor tail protein U"/>
    <property type="match status" value="1"/>
</dbReference>
<reference evidence="2" key="1">
    <citation type="journal article" date="2019" name="Int. J. Syst. Evol. Microbiol.">
        <title>The Global Catalogue of Microorganisms (GCM) 10K type strain sequencing project: providing services to taxonomists for standard genome sequencing and annotation.</title>
        <authorList>
            <consortium name="The Broad Institute Genomics Platform"/>
            <consortium name="The Broad Institute Genome Sequencing Center for Infectious Disease"/>
            <person name="Wu L."/>
            <person name="Ma J."/>
        </authorList>
    </citation>
    <scope>NUCLEOTIDE SEQUENCE [LARGE SCALE GENOMIC DNA]</scope>
    <source>
        <strain evidence="2">CCUG 58760</strain>
    </source>
</reference>
<accession>A0ABW0GDG9</accession>